<protein>
    <recommendedName>
        <fullName evidence="3">SipL SPOCS domain-containing protein</fullName>
    </recommendedName>
</protein>
<name>A0ABS6BX16_9CLOT</name>
<sequence length="162" mass="18761">MISKDNIYFEVIKQLDYKEEKENEKVKFFTDFNVKRSIYTPSNNCKPIIISNSNACLDINSCKLIDTIKGTSLEGQHLSSKKLLILGNVIFTLYFSIPYICDHLFHIDEIVPFSAFIIVPASTKEDGIFRFKYMIEDVTSTLLCKHKLFFNASLFIQYLDDC</sequence>
<keyword evidence="2" id="KW-1185">Reference proteome</keyword>
<evidence type="ECO:0000313" key="2">
    <source>
        <dbReference type="Proteomes" id="UP000776252"/>
    </source>
</evidence>
<organism evidence="1 2">
    <name type="scientific">Clostridium frigoris</name>
    <dbReference type="NCBI Taxonomy" id="205327"/>
    <lineage>
        <taxon>Bacteria</taxon>
        <taxon>Bacillati</taxon>
        <taxon>Bacillota</taxon>
        <taxon>Clostridia</taxon>
        <taxon>Eubacteriales</taxon>
        <taxon>Clostridiaceae</taxon>
        <taxon>Clostridium</taxon>
    </lineage>
</organism>
<dbReference type="Proteomes" id="UP000776252">
    <property type="component" value="Unassembled WGS sequence"/>
</dbReference>
<evidence type="ECO:0008006" key="3">
    <source>
        <dbReference type="Google" id="ProtNLM"/>
    </source>
</evidence>
<dbReference type="RefSeq" id="WP_216150834.1">
    <property type="nucleotide sequence ID" value="NZ_JAHLDV010000048.1"/>
</dbReference>
<proteinExistence type="predicted"/>
<comment type="caution">
    <text evidence="1">The sequence shown here is derived from an EMBL/GenBank/DDBJ whole genome shotgun (WGS) entry which is preliminary data.</text>
</comment>
<evidence type="ECO:0000313" key="1">
    <source>
        <dbReference type="EMBL" id="MBU3161127.1"/>
    </source>
</evidence>
<gene>
    <name evidence="1" type="ORF">KPL37_15500</name>
</gene>
<accession>A0ABS6BX16</accession>
<reference evidence="1 2" key="1">
    <citation type="submission" date="2021-06" db="EMBL/GenBank/DDBJ databases">
        <title>Clostridia strains as spoilage organisms.</title>
        <authorList>
            <person name="Wambui J."/>
            <person name="Stephan R."/>
            <person name="Stevens M.J.A."/>
        </authorList>
    </citation>
    <scope>NUCLEOTIDE SEQUENCE [LARGE SCALE GENOMIC DNA]</scope>
    <source>
        <strain evidence="1 2">DSM 14204</strain>
    </source>
</reference>
<dbReference type="EMBL" id="JAHLDV010000048">
    <property type="protein sequence ID" value="MBU3161127.1"/>
    <property type="molecule type" value="Genomic_DNA"/>
</dbReference>